<dbReference type="Proteomes" id="UP000067625">
    <property type="component" value="Chromosome"/>
</dbReference>
<gene>
    <name evidence="1" type="ORF">AM592_00195</name>
</gene>
<name>A0A0M4FR68_9BACI</name>
<organism evidence="1 2">
    <name type="scientific">Bacillus gobiensis</name>
    <dbReference type="NCBI Taxonomy" id="1441095"/>
    <lineage>
        <taxon>Bacteria</taxon>
        <taxon>Bacillati</taxon>
        <taxon>Bacillota</taxon>
        <taxon>Bacilli</taxon>
        <taxon>Bacillales</taxon>
        <taxon>Bacillaceae</taxon>
        <taxon>Bacillus</taxon>
    </lineage>
</organism>
<proteinExistence type="predicted"/>
<sequence length="129" mass="14643">MLAFYLEHQKDISGQVWSKTQSLTVHKQGWHGEGTAVYDPNNDLSLVSNMLKTIPVEDQVKCWNEEKNAVLYKGIRDWGNNLEGIRCIGEKGEINVPSIVDTRIIGPTISLYIPGKENMITPERYVLKQ</sequence>
<evidence type="ECO:0000313" key="1">
    <source>
        <dbReference type="EMBL" id="ALC80193.1"/>
    </source>
</evidence>
<dbReference type="RefSeq" id="WP_053601910.1">
    <property type="nucleotide sequence ID" value="NZ_CP012600.1"/>
</dbReference>
<reference evidence="2" key="1">
    <citation type="submission" date="2015-08" db="EMBL/GenBank/DDBJ databases">
        <title>Genome sequencing project for genomic taxonomy and phylogenomics of Bacillus-like bacteria.</title>
        <authorList>
            <person name="Liu B."/>
            <person name="Wang J."/>
            <person name="Zhu Y."/>
            <person name="Liu G."/>
            <person name="Chen Q."/>
            <person name="Chen Z."/>
            <person name="Lan J."/>
            <person name="Che J."/>
            <person name="Ge C."/>
            <person name="Shi H."/>
            <person name="Pan Z."/>
            <person name="Liu X."/>
        </authorList>
    </citation>
    <scope>NUCLEOTIDE SEQUENCE [LARGE SCALE GENOMIC DNA]</scope>
    <source>
        <strain evidence="2">FJAT-4402</strain>
    </source>
</reference>
<dbReference type="AlphaFoldDB" id="A0A0M4FR68"/>
<keyword evidence="2" id="KW-1185">Reference proteome</keyword>
<evidence type="ECO:0000313" key="2">
    <source>
        <dbReference type="Proteomes" id="UP000067625"/>
    </source>
</evidence>
<reference evidence="1 2" key="2">
    <citation type="journal article" date="2016" name="Int. J. Syst. Evol. Microbiol.">
        <title>Bacillus gobiensis sp. nov., isolated from a soil sample.</title>
        <authorList>
            <person name="Liu B."/>
            <person name="Liu G.H."/>
            <person name="Cetin S."/>
            <person name="Schumann P."/>
            <person name="Pan Z.Z."/>
            <person name="Chen Q.Q."/>
        </authorList>
    </citation>
    <scope>NUCLEOTIDE SEQUENCE [LARGE SCALE GENOMIC DNA]</scope>
    <source>
        <strain evidence="1 2">FJAT-4402</strain>
    </source>
</reference>
<protein>
    <submittedName>
        <fullName evidence="1">Uncharacterized protein</fullName>
    </submittedName>
</protein>
<dbReference type="PATRIC" id="fig|1441095.3.peg.39"/>
<accession>A0A0M4FR68</accession>
<dbReference type="EMBL" id="CP012600">
    <property type="protein sequence ID" value="ALC80193.1"/>
    <property type="molecule type" value="Genomic_DNA"/>
</dbReference>
<dbReference type="OrthoDB" id="1701846at2"/>